<dbReference type="EMBL" id="CADEAL010002670">
    <property type="protein sequence ID" value="CAB1441636.1"/>
    <property type="molecule type" value="Genomic_DNA"/>
</dbReference>
<dbReference type="AlphaFoldDB" id="A0A9N7YXJ7"/>
<sequence>VSSHRGQDGVELQPPAARPVLLERLVAATESEIDWGVGCPTFCFLPPLLYGRVRHKGVAVHCQHRLNSSKYRWSESQLVDRGTIPQQSKQSGAGFFKEGDVPAGGWWVGGATLEALSLKSLQSGSAASEGFVREQEEFAGDLGFTWEPVEKEVLQGRSWMKSVASLNSQSRRFTRSIK</sequence>
<keyword evidence="2" id="KW-1185">Reference proteome</keyword>
<evidence type="ECO:0000313" key="1">
    <source>
        <dbReference type="EMBL" id="CAB1441636.1"/>
    </source>
</evidence>
<organism evidence="1 2">
    <name type="scientific">Pleuronectes platessa</name>
    <name type="common">European plaice</name>
    <dbReference type="NCBI Taxonomy" id="8262"/>
    <lineage>
        <taxon>Eukaryota</taxon>
        <taxon>Metazoa</taxon>
        <taxon>Chordata</taxon>
        <taxon>Craniata</taxon>
        <taxon>Vertebrata</taxon>
        <taxon>Euteleostomi</taxon>
        <taxon>Actinopterygii</taxon>
        <taxon>Neopterygii</taxon>
        <taxon>Teleostei</taxon>
        <taxon>Neoteleostei</taxon>
        <taxon>Acanthomorphata</taxon>
        <taxon>Carangaria</taxon>
        <taxon>Pleuronectiformes</taxon>
        <taxon>Pleuronectoidei</taxon>
        <taxon>Pleuronectidae</taxon>
        <taxon>Pleuronectes</taxon>
    </lineage>
</organism>
<proteinExistence type="predicted"/>
<name>A0A9N7YXJ7_PLEPL</name>
<accession>A0A9N7YXJ7</accession>
<reference evidence="1" key="1">
    <citation type="submission" date="2020-03" db="EMBL/GenBank/DDBJ databases">
        <authorList>
            <person name="Weist P."/>
        </authorList>
    </citation>
    <scope>NUCLEOTIDE SEQUENCE</scope>
</reference>
<feature type="non-terminal residue" evidence="1">
    <location>
        <position position="178"/>
    </location>
</feature>
<dbReference type="Proteomes" id="UP001153269">
    <property type="component" value="Unassembled WGS sequence"/>
</dbReference>
<evidence type="ECO:0000313" key="2">
    <source>
        <dbReference type="Proteomes" id="UP001153269"/>
    </source>
</evidence>
<comment type="caution">
    <text evidence="1">The sequence shown here is derived from an EMBL/GenBank/DDBJ whole genome shotgun (WGS) entry which is preliminary data.</text>
</comment>
<gene>
    <name evidence="1" type="ORF">PLEPLA_LOCUS29394</name>
</gene>
<protein>
    <submittedName>
        <fullName evidence="1">Uncharacterized protein</fullName>
    </submittedName>
</protein>